<dbReference type="InterPro" id="IPR009769">
    <property type="entry name" value="EDR2_C"/>
</dbReference>
<dbReference type="Proteomes" id="UP001443914">
    <property type="component" value="Unassembled WGS sequence"/>
</dbReference>
<feature type="domain" description="Protein ENHANCED DISEASE RESISTANCE 2 C-terminal" evidence="2">
    <location>
        <begin position="333"/>
        <end position="574"/>
    </location>
</feature>
<feature type="region of interest" description="Disordered" evidence="1">
    <location>
        <begin position="268"/>
        <end position="287"/>
    </location>
</feature>
<feature type="compositionally biased region" description="Low complexity" evidence="1">
    <location>
        <begin position="156"/>
        <end position="171"/>
    </location>
</feature>
<proteinExistence type="predicted"/>
<dbReference type="PANTHER" id="PTHR31558">
    <property type="entry name" value="CW14 PROTEIN"/>
    <property type="match status" value="1"/>
</dbReference>
<reference evidence="3" key="1">
    <citation type="submission" date="2024-03" db="EMBL/GenBank/DDBJ databases">
        <title>WGS assembly of Saponaria officinalis var. Norfolk2.</title>
        <authorList>
            <person name="Jenkins J."/>
            <person name="Shu S."/>
            <person name="Grimwood J."/>
            <person name="Barry K."/>
            <person name="Goodstein D."/>
            <person name="Schmutz J."/>
            <person name="Leebens-Mack J."/>
            <person name="Osbourn A."/>
        </authorList>
    </citation>
    <scope>NUCLEOTIDE SEQUENCE [LARGE SCALE GENOMIC DNA]</scope>
    <source>
        <strain evidence="3">JIC</strain>
    </source>
</reference>
<dbReference type="PANTHER" id="PTHR31558:SF19">
    <property type="entry name" value="PROTEIN ENHANCED DISEASE RESISTANCE 2 C-TERMINAL DOMAIN-CONTAINING PROTEIN"/>
    <property type="match status" value="1"/>
</dbReference>
<dbReference type="AlphaFoldDB" id="A0AAW1HYQ9"/>
<dbReference type="Pfam" id="PF07059">
    <property type="entry name" value="EDR2_C"/>
    <property type="match status" value="1"/>
</dbReference>
<keyword evidence="4" id="KW-1185">Reference proteome</keyword>
<accession>A0AAW1HYQ9</accession>
<evidence type="ECO:0000313" key="3">
    <source>
        <dbReference type="EMBL" id="KAK9682461.1"/>
    </source>
</evidence>
<comment type="caution">
    <text evidence="3">The sequence shown here is derived from an EMBL/GenBank/DDBJ whole genome shotgun (WGS) entry which is preliminary data.</text>
</comment>
<organism evidence="3 4">
    <name type="scientific">Saponaria officinalis</name>
    <name type="common">Common soapwort</name>
    <name type="synonym">Lychnis saponaria</name>
    <dbReference type="NCBI Taxonomy" id="3572"/>
    <lineage>
        <taxon>Eukaryota</taxon>
        <taxon>Viridiplantae</taxon>
        <taxon>Streptophyta</taxon>
        <taxon>Embryophyta</taxon>
        <taxon>Tracheophyta</taxon>
        <taxon>Spermatophyta</taxon>
        <taxon>Magnoliopsida</taxon>
        <taxon>eudicotyledons</taxon>
        <taxon>Gunneridae</taxon>
        <taxon>Pentapetalae</taxon>
        <taxon>Caryophyllales</taxon>
        <taxon>Caryophyllaceae</taxon>
        <taxon>Caryophylleae</taxon>
        <taxon>Saponaria</taxon>
    </lineage>
</organism>
<feature type="region of interest" description="Disordered" evidence="1">
    <location>
        <begin position="151"/>
        <end position="177"/>
    </location>
</feature>
<evidence type="ECO:0000256" key="1">
    <source>
        <dbReference type="SAM" id="MobiDB-lite"/>
    </source>
</evidence>
<evidence type="ECO:0000313" key="4">
    <source>
        <dbReference type="Proteomes" id="UP001443914"/>
    </source>
</evidence>
<gene>
    <name evidence="3" type="ORF">RND81_10G075400</name>
</gene>
<evidence type="ECO:0000259" key="2">
    <source>
        <dbReference type="Pfam" id="PF07059"/>
    </source>
</evidence>
<dbReference type="EMBL" id="JBDFQZ010000010">
    <property type="protein sequence ID" value="KAK9682461.1"/>
    <property type="molecule type" value="Genomic_DNA"/>
</dbReference>
<sequence>MGVCASKPESCVGGKLRFSKRRRKTRRSRMISKSLSLNINNNNKLVPIDESSGFEDLSSYVNPTFRVSTASLDEAWFDSYPIFEADWDDDFYSIQEDTISTTCSVNTCPSSFSSPRCQSPAHGCFSRISSFKLRRDSKNIEIPEAAASKCSDDQKSCSSSDSTTLSETSLDNQQHDDATSVDFSFEDLDYSDETPENELKQDELGDNSKMISTQSNMFDVKTSVLLVKVCRHRDDYDDVGIENSVGKGNYHVAPNSCLPCLNMSNQHGVDRRRSVSPSPPGTRKIGGMKVLPFRWRDEVSTPTLVSPRAPLRRPIAGSQIPYCPPEKKMSDCWSPIDSSTFSVRGHSFLRDKRKDLAPNHAAYYPFGVDVFRSHQKIDHIARFVELPPICSSGKFPPILVVNIQIPLYPASVFHREFDGEGMNVVLYFRLSENFSNDLPRNFQENLRRLIDDEKEKVKSFPVETMAPFRERLKILSRLANLDELNLNTTEKKLLNAYNEKPVLSRPQHEFYSGENYFEIDLDVHRFNYICRRGVDAIQDRLKHCVLDFGLTIQGNKPEDLPEHLLCCVRLNEIDFTNYRHLAI</sequence>
<protein>
    <recommendedName>
        <fullName evidence="2">Protein ENHANCED DISEASE RESISTANCE 2 C-terminal domain-containing protein</fullName>
    </recommendedName>
</protein>
<name>A0AAW1HYQ9_SAPOF</name>